<evidence type="ECO:0000313" key="2">
    <source>
        <dbReference type="EMBL" id="WMD23888.1"/>
    </source>
</evidence>
<organism evidence="2 3">
    <name type="scientific">Achromobacter seleniivolatilans</name>
    <dbReference type="NCBI Taxonomy" id="3047478"/>
    <lineage>
        <taxon>Bacteria</taxon>
        <taxon>Pseudomonadati</taxon>
        <taxon>Pseudomonadota</taxon>
        <taxon>Betaproteobacteria</taxon>
        <taxon>Burkholderiales</taxon>
        <taxon>Alcaligenaceae</taxon>
        <taxon>Achromobacter</taxon>
    </lineage>
</organism>
<protein>
    <submittedName>
        <fullName evidence="2">Uncharacterized protein</fullName>
    </submittedName>
</protein>
<proteinExistence type="predicted"/>
<dbReference type="EMBL" id="CP132976">
    <property type="protein sequence ID" value="WMD23888.1"/>
    <property type="molecule type" value="Genomic_DNA"/>
</dbReference>
<evidence type="ECO:0000313" key="3">
    <source>
        <dbReference type="Proteomes" id="UP001234798"/>
    </source>
</evidence>
<gene>
    <name evidence="2" type="ORF">RAS12_09935</name>
</gene>
<sequence>MKTIIDTSISVGIATITRRKISLSMWETVKQKQRTVPGGLGAVRARRKEQPDAQSASGQRSGKPPRHDHFCANVTPFRRIMPSG</sequence>
<dbReference type="RefSeq" id="WP_306951733.1">
    <property type="nucleotide sequence ID" value="NZ_CP132976.1"/>
</dbReference>
<keyword evidence="3" id="KW-1185">Reference proteome</keyword>
<reference evidence="2 3" key="1">
    <citation type="submission" date="2023-08" db="EMBL/GenBank/DDBJ databases">
        <title>Achromobacter seleniivolatilans sp. nov., isolated from seleniferous soil.</title>
        <authorList>
            <person name="Zhang S."/>
            <person name="Li K."/>
            <person name="Peng J."/>
            <person name="Zhao Q."/>
            <person name="Wang H."/>
            <person name="Guo Y."/>
        </authorList>
    </citation>
    <scope>NUCLEOTIDE SEQUENCE [LARGE SCALE GENOMIC DNA]</scope>
    <source>
        <strain evidence="2 3">R39</strain>
    </source>
</reference>
<name>A0ABY9MA71_9BURK</name>
<evidence type="ECO:0000256" key="1">
    <source>
        <dbReference type="SAM" id="MobiDB-lite"/>
    </source>
</evidence>
<dbReference type="Proteomes" id="UP001234798">
    <property type="component" value="Chromosome"/>
</dbReference>
<accession>A0ABY9MA71</accession>
<feature type="region of interest" description="Disordered" evidence="1">
    <location>
        <begin position="35"/>
        <end position="84"/>
    </location>
</feature>